<dbReference type="GO" id="GO:0005737">
    <property type="term" value="C:cytoplasm"/>
    <property type="evidence" value="ECO:0007669"/>
    <property type="project" value="TreeGrafter"/>
</dbReference>
<dbReference type="GO" id="GO:0048512">
    <property type="term" value="P:circadian behavior"/>
    <property type="evidence" value="ECO:0007669"/>
    <property type="project" value="TreeGrafter"/>
</dbReference>
<evidence type="ECO:0000313" key="3">
    <source>
        <dbReference type="Proteomes" id="UP001168821"/>
    </source>
</evidence>
<dbReference type="Gene3D" id="3.30.710.10">
    <property type="entry name" value="Potassium Channel Kv1.1, Chain A"/>
    <property type="match status" value="1"/>
</dbReference>
<dbReference type="GO" id="GO:0050804">
    <property type="term" value="P:modulation of chemical synaptic transmission"/>
    <property type="evidence" value="ECO:0007669"/>
    <property type="project" value="TreeGrafter"/>
</dbReference>
<proteinExistence type="predicted"/>
<dbReference type="Pfam" id="PF00651">
    <property type="entry name" value="BTB"/>
    <property type="match status" value="1"/>
</dbReference>
<dbReference type="Proteomes" id="UP001168821">
    <property type="component" value="Unassembled WGS sequence"/>
</dbReference>
<dbReference type="AlphaFoldDB" id="A0AA38I0C1"/>
<dbReference type="PANTHER" id="PTHR46306:SF1">
    <property type="entry name" value="BTB_POZ DOMAIN-CONTAINING PROTEIN 9"/>
    <property type="match status" value="1"/>
</dbReference>
<organism evidence="2 3">
    <name type="scientific">Zophobas morio</name>
    <dbReference type="NCBI Taxonomy" id="2755281"/>
    <lineage>
        <taxon>Eukaryota</taxon>
        <taxon>Metazoa</taxon>
        <taxon>Ecdysozoa</taxon>
        <taxon>Arthropoda</taxon>
        <taxon>Hexapoda</taxon>
        <taxon>Insecta</taxon>
        <taxon>Pterygota</taxon>
        <taxon>Neoptera</taxon>
        <taxon>Endopterygota</taxon>
        <taxon>Coleoptera</taxon>
        <taxon>Polyphaga</taxon>
        <taxon>Cucujiformia</taxon>
        <taxon>Tenebrionidae</taxon>
        <taxon>Zophobas</taxon>
    </lineage>
</organism>
<evidence type="ECO:0000313" key="2">
    <source>
        <dbReference type="EMBL" id="KAJ3646710.1"/>
    </source>
</evidence>
<dbReference type="SMART" id="SM00875">
    <property type="entry name" value="BACK"/>
    <property type="match status" value="1"/>
</dbReference>
<feature type="domain" description="BTB" evidence="1">
    <location>
        <begin position="33"/>
        <end position="97"/>
    </location>
</feature>
<comment type="caution">
    <text evidence="2">The sequence shown here is derived from an EMBL/GenBank/DDBJ whole genome shotgun (WGS) entry which is preliminary data.</text>
</comment>
<name>A0AA38I0C1_9CUCU</name>
<dbReference type="Pfam" id="PF07707">
    <property type="entry name" value="BACK"/>
    <property type="match status" value="1"/>
</dbReference>
<dbReference type="PANTHER" id="PTHR46306">
    <property type="entry name" value="BTB/POZ DOMAIN-CONTAINING PROTEIN 9"/>
    <property type="match status" value="1"/>
</dbReference>
<sequence length="264" mass="30248">MANEEQPKEIITITDSAKIDEDMSGFYQKTTFSDVNLVLANKTIPAHKIVLASRCKYFKSIITEDPKQSEIFLKDVPPKAFDVVLNYIYTGSIFIKSSQEDEIVDVLQLAHKYSLKKLEKTITVKMTSIINMSNVCLLLNKADELDMEELRKICLDFIDKHFPEIIDTNFLNVLTQNSMVKLLERDVVPANEIDIFKLAANWCKNNVDTDNLVIGCVRLNELTEDHILDLVWPSKLIESDVLMHSLVSIRNKIPNEQRTNKTNK</sequence>
<dbReference type="Gene3D" id="1.25.40.420">
    <property type="match status" value="1"/>
</dbReference>
<keyword evidence="3" id="KW-1185">Reference proteome</keyword>
<dbReference type="InterPro" id="IPR000210">
    <property type="entry name" value="BTB/POZ_dom"/>
</dbReference>
<dbReference type="InterPro" id="IPR011333">
    <property type="entry name" value="SKP1/BTB/POZ_sf"/>
</dbReference>
<dbReference type="SUPFAM" id="SSF54695">
    <property type="entry name" value="POZ domain"/>
    <property type="match status" value="1"/>
</dbReference>
<dbReference type="InterPro" id="IPR011705">
    <property type="entry name" value="BACK"/>
</dbReference>
<dbReference type="PROSITE" id="PS50097">
    <property type="entry name" value="BTB"/>
    <property type="match status" value="1"/>
</dbReference>
<dbReference type="GO" id="GO:0008344">
    <property type="term" value="P:adult locomotory behavior"/>
    <property type="evidence" value="ECO:0007669"/>
    <property type="project" value="TreeGrafter"/>
</dbReference>
<dbReference type="SMART" id="SM00225">
    <property type="entry name" value="BTB"/>
    <property type="match status" value="1"/>
</dbReference>
<dbReference type="EMBL" id="JALNTZ010000007">
    <property type="protein sequence ID" value="KAJ3646710.1"/>
    <property type="molecule type" value="Genomic_DNA"/>
</dbReference>
<evidence type="ECO:0000259" key="1">
    <source>
        <dbReference type="PROSITE" id="PS50097"/>
    </source>
</evidence>
<protein>
    <recommendedName>
        <fullName evidence="1">BTB domain-containing protein</fullName>
    </recommendedName>
</protein>
<reference evidence="2" key="1">
    <citation type="journal article" date="2023" name="G3 (Bethesda)">
        <title>Whole genome assemblies of Zophobas morio and Tenebrio molitor.</title>
        <authorList>
            <person name="Kaur S."/>
            <person name="Stinson S.A."/>
            <person name="diCenzo G.C."/>
        </authorList>
    </citation>
    <scope>NUCLEOTIDE SEQUENCE</scope>
    <source>
        <strain evidence="2">QUZm001</strain>
    </source>
</reference>
<dbReference type="InterPro" id="IPR052407">
    <property type="entry name" value="BTB_POZ_domain_cont_9"/>
</dbReference>
<accession>A0AA38I0C1</accession>
<gene>
    <name evidence="2" type="ORF">Zmor_024286</name>
</gene>